<accession>A0A931J1P5</accession>
<keyword evidence="2" id="KW-1185">Reference proteome</keyword>
<organism evidence="1 2">
    <name type="scientific">Inhella proteolytica</name>
    <dbReference type="NCBI Taxonomy" id="2795029"/>
    <lineage>
        <taxon>Bacteria</taxon>
        <taxon>Pseudomonadati</taxon>
        <taxon>Pseudomonadota</taxon>
        <taxon>Betaproteobacteria</taxon>
        <taxon>Burkholderiales</taxon>
        <taxon>Sphaerotilaceae</taxon>
        <taxon>Inhella</taxon>
    </lineage>
</organism>
<comment type="caution">
    <text evidence="1">The sequence shown here is derived from an EMBL/GenBank/DDBJ whole genome shotgun (WGS) entry which is preliminary data.</text>
</comment>
<evidence type="ECO:0000313" key="1">
    <source>
        <dbReference type="EMBL" id="MBH9575367.1"/>
    </source>
</evidence>
<reference evidence="1" key="1">
    <citation type="submission" date="2020-12" db="EMBL/GenBank/DDBJ databases">
        <title>The genome sequence of Inhella sp. 1Y17.</title>
        <authorList>
            <person name="Liu Y."/>
        </authorList>
    </citation>
    <scope>NUCLEOTIDE SEQUENCE</scope>
    <source>
        <strain evidence="1">1Y17</strain>
    </source>
</reference>
<protein>
    <submittedName>
        <fullName evidence="1">Uncharacterized protein</fullName>
    </submittedName>
</protein>
<gene>
    <name evidence="1" type="ORF">I7X39_00475</name>
</gene>
<sequence length="61" mass="6537">MVKELNSKDFLGIVGGDNPGMGSYDGKGDKSVYLEGWDCGWTDNGKVRCILVPAPAPPQPR</sequence>
<proteinExistence type="predicted"/>
<name>A0A931J1P5_9BURK</name>
<dbReference type="RefSeq" id="WP_198108992.1">
    <property type="nucleotide sequence ID" value="NZ_JAEDAK010000001.1"/>
</dbReference>
<dbReference type="Proteomes" id="UP000613266">
    <property type="component" value="Unassembled WGS sequence"/>
</dbReference>
<dbReference type="AlphaFoldDB" id="A0A931J1P5"/>
<dbReference type="EMBL" id="JAEDAK010000001">
    <property type="protein sequence ID" value="MBH9575367.1"/>
    <property type="molecule type" value="Genomic_DNA"/>
</dbReference>
<evidence type="ECO:0000313" key="2">
    <source>
        <dbReference type="Proteomes" id="UP000613266"/>
    </source>
</evidence>